<evidence type="ECO:0000256" key="8">
    <source>
        <dbReference type="ARBA" id="ARBA00023136"/>
    </source>
</evidence>
<accession>A0A1H9ZRV8</accession>
<evidence type="ECO:0000256" key="4">
    <source>
        <dbReference type="ARBA" id="ARBA00022475"/>
    </source>
</evidence>
<name>A0A1H9ZRV8_9FIRM</name>
<dbReference type="Proteomes" id="UP000199800">
    <property type="component" value="Unassembled WGS sequence"/>
</dbReference>
<dbReference type="InterPro" id="IPR050095">
    <property type="entry name" value="ECF_ABC_transporter_ATP-bd"/>
</dbReference>
<dbReference type="STRING" id="29364.SAMN04487772_10441"/>
<dbReference type="PROSITE" id="PS50893">
    <property type="entry name" value="ABC_TRANSPORTER_2"/>
    <property type="match status" value="2"/>
</dbReference>
<reference evidence="10 11" key="1">
    <citation type="submission" date="2016-10" db="EMBL/GenBank/DDBJ databases">
        <authorList>
            <person name="de Groot N.N."/>
        </authorList>
    </citation>
    <scope>NUCLEOTIDE SEQUENCE [LARGE SCALE GENOMIC DNA]</scope>
    <source>
        <strain evidence="10 11">DSM 1801</strain>
    </source>
</reference>
<comment type="subcellular location">
    <subcellularLocation>
        <location evidence="1">Cell membrane</location>
        <topology evidence="1">Peripheral membrane protein</topology>
    </subcellularLocation>
</comment>
<dbReference type="GO" id="GO:0005524">
    <property type="term" value="F:ATP binding"/>
    <property type="evidence" value="ECO:0007669"/>
    <property type="project" value="UniProtKB-KW"/>
</dbReference>
<evidence type="ECO:0000256" key="7">
    <source>
        <dbReference type="ARBA" id="ARBA00022967"/>
    </source>
</evidence>
<dbReference type="InterPro" id="IPR017871">
    <property type="entry name" value="ABC_transporter-like_CS"/>
</dbReference>
<dbReference type="GO" id="GO:0016887">
    <property type="term" value="F:ATP hydrolysis activity"/>
    <property type="evidence" value="ECO:0007669"/>
    <property type="project" value="InterPro"/>
</dbReference>
<protein>
    <submittedName>
        <fullName evidence="10">Energy-coupling factor transport system ATP-binding protein</fullName>
    </submittedName>
</protein>
<dbReference type="RefSeq" id="WP_092476536.1">
    <property type="nucleotide sequence ID" value="NZ_FOHN01000004.1"/>
</dbReference>
<gene>
    <name evidence="10" type="ORF">SAMN04487772_10441</name>
</gene>
<keyword evidence="11" id="KW-1185">Reference proteome</keyword>
<keyword evidence="7" id="KW-1278">Translocase</keyword>
<feature type="domain" description="ABC transporter" evidence="9">
    <location>
        <begin position="4"/>
        <end position="246"/>
    </location>
</feature>
<dbReference type="InterPro" id="IPR027417">
    <property type="entry name" value="P-loop_NTPase"/>
</dbReference>
<dbReference type="InterPro" id="IPR003439">
    <property type="entry name" value="ABC_transporter-like_ATP-bd"/>
</dbReference>
<dbReference type="GO" id="GO:0042626">
    <property type="term" value="F:ATPase-coupled transmembrane transporter activity"/>
    <property type="evidence" value="ECO:0007669"/>
    <property type="project" value="TreeGrafter"/>
</dbReference>
<keyword evidence="8" id="KW-0472">Membrane</keyword>
<dbReference type="CDD" id="cd03225">
    <property type="entry name" value="ABC_cobalt_CbiO_domain1"/>
    <property type="match status" value="2"/>
</dbReference>
<dbReference type="EMBL" id="FOHN01000004">
    <property type="protein sequence ID" value="SES83545.1"/>
    <property type="molecule type" value="Genomic_DNA"/>
</dbReference>
<dbReference type="PANTHER" id="PTHR43553">
    <property type="entry name" value="HEAVY METAL TRANSPORTER"/>
    <property type="match status" value="1"/>
</dbReference>
<keyword evidence="4" id="KW-1003">Cell membrane</keyword>
<dbReference type="InterPro" id="IPR003593">
    <property type="entry name" value="AAA+_ATPase"/>
</dbReference>
<organism evidence="10 11">
    <name type="scientific">[Clostridium] polysaccharolyticum</name>
    <dbReference type="NCBI Taxonomy" id="29364"/>
    <lineage>
        <taxon>Bacteria</taxon>
        <taxon>Bacillati</taxon>
        <taxon>Bacillota</taxon>
        <taxon>Clostridia</taxon>
        <taxon>Lachnospirales</taxon>
        <taxon>Lachnospiraceae</taxon>
    </lineage>
</organism>
<dbReference type="SUPFAM" id="SSF52540">
    <property type="entry name" value="P-loop containing nucleoside triphosphate hydrolases"/>
    <property type="match status" value="2"/>
</dbReference>
<evidence type="ECO:0000259" key="9">
    <source>
        <dbReference type="PROSITE" id="PS50893"/>
    </source>
</evidence>
<proteinExistence type="inferred from homology"/>
<dbReference type="Gene3D" id="3.40.50.300">
    <property type="entry name" value="P-loop containing nucleotide triphosphate hydrolases"/>
    <property type="match status" value="2"/>
</dbReference>
<dbReference type="SMART" id="SM00382">
    <property type="entry name" value="AAA"/>
    <property type="match status" value="2"/>
</dbReference>
<dbReference type="Pfam" id="PF00005">
    <property type="entry name" value="ABC_tran"/>
    <property type="match status" value="2"/>
</dbReference>
<dbReference type="PROSITE" id="PS00211">
    <property type="entry name" value="ABC_TRANSPORTER_1"/>
    <property type="match status" value="1"/>
</dbReference>
<dbReference type="AlphaFoldDB" id="A0A1H9ZRV8"/>
<dbReference type="InterPro" id="IPR015856">
    <property type="entry name" value="ABC_transpr_CbiO/EcfA_su"/>
</dbReference>
<evidence type="ECO:0000256" key="3">
    <source>
        <dbReference type="ARBA" id="ARBA00022448"/>
    </source>
</evidence>
<keyword evidence="5" id="KW-0547">Nucleotide-binding</keyword>
<comment type="similarity">
    <text evidence="2">Belongs to the ABC transporter superfamily.</text>
</comment>
<feature type="domain" description="ABC transporter" evidence="9">
    <location>
        <begin position="300"/>
        <end position="512"/>
    </location>
</feature>
<evidence type="ECO:0000256" key="6">
    <source>
        <dbReference type="ARBA" id="ARBA00022840"/>
    </source>
</evidence>
<evidence type="ECO:0000256" key="2">
    <source>
        <dbReference type="ARBA" id="ARBA00005417"/>
    </source>
</evidence>
<sequence length="536" mass="60677">MVLLEAEDLTFSYEGDGDGDGNVCLNQMSFQIEKGEFVLLFGPTGCGKSTLLKQWKPSLCPTGKRTGNVYFQGRNLELVSQREEASLIGYVSQNPDNQIVTDKVWHELAFTLENLGVPSAEIRSRVAETAVFFGMTEWFHKSIEELSGGQKQMLNLASVMITKPELLLLDEPTSQLDPIAMESFMNLLERIHRELGTTIFMVEHRLEEAYEKADRCMALEKGKVISFAKPCDVAKHLFLEKREGFELLPLQTRLPIYLKQEFSVRTVGEAKKFVEDNVKKVSKSDKGEGVNENQYLDDVLSFCNVWFRYEKKGKDIFRDFSITIKEGDFIGIIGANGQGKSTFLQLAAGIKRPYRGKVKKASAKNIAVLPQNPQTLFLKNTVKEELLVMGEDIDWIVKKLHLTEFLDRHPYDLSGGQQQLTALGKVLLTKPDILLLDEPTKGLDRIKKKKLGQLLTHLQTEGMTIILVSHDVDFCAAYARKIGMIFDGVLTGFTDCHSFFLPQYFFTTTCRKICREVYDGMISEEEVLEYEGYSVC</sequence>
<evidence type="ECO:0000256" key="5">
    <source>
        <dbReference type="ARBA" id="ARBA00022741"/>
    </source>
</evidence>
<dbReference type="GO" id="GO:0043190">
    <property type="term" value="C:ATP-binding cassette (ABC) transporter complex"/>
    <property type="evidence" value="ECO:0007669"/>
    <property type="project" value="TreeGrafter"/>
</dbReference>
<evidence type="ECO:0000313" key="11">
    <source>
        <dbReference type="Proteomes" id="UP000199800"/>
    </source>
</evidence>
<evidence type="ECO:0000313" key="10">
    <source>
        <dbReference type="EMBL" id="SES83545.1"/>
    </source>
</evidence>
<dbReference type="OrthoDB" id="501320at2"/>
<keyword evidence="6 10" id="KW-0067">ATP-binding</keyword>
<keyword evidence="3" id="KW-0813">Transport</keyword>
<evidence type="ECO:0000256" key="1">
    <source>
        <dbReference type="ARBA" id="ARBA00004202"/>
    </source>
</evidence>